<comment type="caution">
    <text evidence="1">The sequence shown here is derived from an EMBL/GenBank/DDBJ whole genome shotgun (WGS) entry which is preliminary data.</text>
</comment>
<gene>
    <name evidence="1" type="ORF">N3K66_005380</name>
</gene>
<reference evidence="1" key="1">
    <citation type="submission" date="2022-10" db="EMBL/GenBank/DDBJ databases">
        <title>Complete Genome of Trichothecium roseum strain YXFP-22015, a Plant Pathogen Isolated from Citrus.</title>
        <authorList>
            <person name="Wang Y."/>
            <person name="Zhu L."/>
        </authorList>
    </citation>
    <scope>NUCLEOTIDE SEQUENCE</scope>
    <source>
        <strain evidence="1">YXFP-22015</strain>
    </source>
</reference>
<name>A0ACC0UXS0_9HYPO</name>
<protein>
    <submittedName>
        <fullName evidence="1">Uncharacterized protein</fullName>
    </submittedName>
</protein>
<keyword evidence="2" id="KW-1185">Reference proteome</keyword>
<sequence length="539" mass="60827">MAWHERLRLREVPFSSLFLIAVAGVSVVGVTVYALERFVVSISYPPTIPLVGEKKGSRRFGWRTRLRYYTDCKGLFLEAWDNFLVKGQPVVVPGMGFRKEVIMPPSYLRWVLSQPDAVLNTAQAMAEVDQAKYSLGHEGPVTDSWQGMLVKTELNRVLEGICVALSEELGLAFDAHFGKDTENWKEIDLRATVSKAIAQANGRFTVGLPLCRDPDYLNTVLGINDGLITFGGLLSGAPLLLRPLLGSTLTKPLRWNLKKISKWLVPLWRERLDLASSLAIDDQPQDHVQMMARFAKKERPQEVDDLDLIVSRISAQNFGAVHQTSIQVSNFLLDIMASNNEYDTIDKLRNECAEILGEASEKETDEVRQAKWTKVKVNKMVLADSAARETLRLHSFANRAILRKVMAPNFMTPDGHHLPQGTLISFISYAPQTSADYYRDPSKYDPWRFAKARETTSTPVSFVSTGHDYLPFGHGRHACPGRFLVDFELKMITSHVLRCYDIKFPDEYAGRRPENVWLAEATFPPPGVKICIKRRKGFN</sequence>
<evidence type="ECO:0000313" key="1">
    <source>
        <dbReference type="EMBL" id="KAI9898919.1"/>
    </source>
</evidence>
<proteinExistence type="predicted"/>
<dbReference type="Proteomes" id="UP001163324">
    <property type="component" value="Chromosome 5"/>
</dbReference>
<evidence type="ECO:0000313" key="2">
    <source>
        <dbReference type="Proteomes" id="UP001163324"/>
    </source>
</evidence>
<dbReference type="EMBL" id="CM047944">
    <property type="protein sequence ID" value="KAI9898919.1"/>
    <property type="molecule type" value="Genomic_DNA"/>
</dbReference>
<accession>A0ACC0UXS0</accession>
<organism evidence="1 2">
    <name type="scientific">Trichothecium roseum</name>
    <dbReference type="NCBI Taxonomy" id="47278"/>
    <lineage>
        <taxon>Eukaryota</taxon>
        <taxon>Fungi</taxon>
        <taxon>Dikarya</taxon>
        <taxon>Ascomycota</taxon>
        <taxon>Pezizomycotina</taxon>
        <taxon>Sordariomycetes</taxon>
        <taxon>Hypocreomycetidae</taxon>
        <taxon>Hypocreales</taxon>
        <taxon>Hypocreales incertae sedis</taxon>
        <taxon>Trichothecium</taxon>
    </lineage>
</organism>